<name>A0ABW5XZR9_9BACL</name>
<keyword evidence="4 7" id="KW-0812">Transmembrane</keyword>
<evidence type="ECO:0000313" key="9">
    <source>
        <dbReference type="EMBL" id="MFD2868584.1"/>
    </source>
</evidence>
<dbReference type="RefSeq" id="WP_380147628.1">
    <property type="nucleotide sequence ID" value="NZ_JBHUOR010000042.1"/>
</dbReference>
<accession>A0ABW5XZR9</accession>
<proteinExistence type="inferred from homology"/>
<gene>
    <name evidence="9" type="ORF">ACFSY7_08730</name>
</gene>
<feature type="transmembrane region" description="Helical" evidence="7">
    <location>
        <begin position="21"/>
        <end position="44"/>
    </location>
</feature>
<reference evidence="10" key="1">
    <citation type="journal article" date="2019" name="Int. J. Syst. Evol. Microbiol.">
        <title>The Global Catalogue of Microorganisms (GCM) 10K type strain sequencing project: providing services to taxonomists for standard genome sequencing and annotation.</title>
        <authorList>
            <consortium name="The Broad Institute Genomics Platform"/>
            <consortium name="The Broad Institute Genome Sequencing Center for Infectious Disease"/>
            <person name="Wu L."/>
            <person name="Ma J."/>
        </authorList>
    </citation>
    <scope>NUCLEOTIDE SEQUENCE [LARGE SCALE GENOMIC DNA]</scope>
    <source>
        <strain evidence="10">KCTC 33522</strain>
    </source>
</reference>
<keyword evidence="5 7" id="KW-1133">Transmembrane helix</keyword>
<dbReference type="InterPro" id="IPR051311">
    <property type="entry name" value="DedA_domain"/>
</dbReference>
<organism evidence="9 10">
    <name type="scientific">Kurthia populi</name>
    <dbReference type="NCBI Taxonomy" id="1562132"/>
    <lineage>
        <taxon>Bacteria</taxon>
        <taxon>Bacillati</taxon>
        <taxon>Bacillota</taxon>
        <taxon>Bacilli</taxon>
        <taxon>Bacillales</taxon>
        <taxon>Caryophanaceae</taxon>
        <taxon>Kurthia</taxon>
    </lineage>
</organism>
<dbReference type="PANTHER" id="PTHR42709:SF6">
    <property type="entry name" value="UNDECAPRENYL PHOSPHATE TRANSPORTER A"/>
    <property type="match status" value="1"/>
</dbReference>
<comment type="subcellular location">
    <subcellularLocation>
        <location evidence="1">Cell membrane</location>
        <topology evidence="1">Multi-pass membrane protein</topology>
    </subcellularLocation>
</comment>
<feature type="domain" description="VTT" evidence="8">
    <location>
        <begin position="30"/>
        <end position="155"/>
    </location>
</feature>
<evidence type="ECO:0000256" key="6">
    <source>
        <dbReference type="ARBA" id="ARBA00023136"/>
    </source>
</evidence>
<feature type="transmembrane region" description="Helical" evidence="7">
    <location>
        <begin position="174"/>
        <end position="193"/>
    </location>
</feature>
<protein>
    <submittedName>
        <fullName evidence="9">DedA family protein</fullName>
    </submittedName>
</protein>
<evidence type="ECO:0000313" key="10">
    <source>
        <dbReference type="Proteomes" id="UP001597568"/>
    </source>
</evidence>
<keyword evidence="3" id="KW-1003">Cell membrane</keyword>
<evidence type="ECO:0000256" key="5">
    <source>
        <dbReference type="ARBA" id="ARBA00022989"/>
    </source>
</evidence>
<feature type="transmembrane region" description="Helical" evidence="7">
    <location>
        <begin position="50"/>
        <end position="72"/>
    </location>
</feature>
<keyword evidence="6 7" id="KW-0472">Membrane</keyword>
<evidence type="ECO:0000256" key="7">
    <source>
        <dbReference type="SAM" id="Phobius"/>
    </source>
</evidence>
<comment type="similarity">
    <text evidence="2">Belongs to the DedA family.</text>
</comment>
<dbReference type="Pfam" id="PF09335">
    <property type="entry name" value="VTT_dom"/>
    <property type="match status" value="1"/>
</dbReference>
<keyword evidence="10" id="KW-1185">Reference proteome</keyword>
<evidence type="ECO:0000256" key="2">
    <source>
        <dbReference type="ARBA" id="ARBA00010792"/>
    </source>
</evidence>
<evidence type="ECO:0000256" key="1">
    <source>
        <dbReference type="ARBA" id="ARBA00004651"/>
    </source>
</evidence>
<comment type="caution">
    <text evidence="9">The sequence shown here is derived from an EMBL/GenBank/DDBJ whole genome shotgun (WGS) entry which is preliminary data.</text>
</comment>
<dbReference type="PANTHER" id="PTHR42709">
    <property type="entry name" value="ALKALINE PHOSPHATASE LIKE PROTEIN"/>
    <property type="match status" value="1"/>
</dbReference>
<dbReference type="InterPro" id="IPR032816">
    <property type="entry name" value="VTT_dom"/>
</dbReference>
<sequence>MIEELILSLIMMFKSLGYFGVLLALCFEFIPAEIVLPLAGFWVANGEFNYIGMVLAGTVGGTLGPLTLYALGRYGGRPLVVKYGKYFLINERQVDAADRFFDKYGAGVAFFARFLPIVRTAISVPCGMTKMSVWKFSIYTFSAMLPITALYIYLGMKLGENWEEASALFSEYMTPVIIVIVIGIVIYAGIKLYQKKRQKDANLIEVKERN</sequence>
<evidence type="ECO:0000256" key="3">
    <source>
        <dbReference type="ARBA" id="ARBA00022475"/>
    </source>
</evidence>
<dbReference type="Proteomes" id="UP001597568">
    <property type="component" value="Unassembled WGS sequence"/>
</dbReference>
<evidence type="ECO:0000256" key="4">
    <source>
        <dbReference type="ARBA" id="ARBA00022692"/>
    </source>
</evidence>
<feature type="transmembrane region" description="Helical" evidence="7">
    <location>
        <begin position="136"/>
        <end position="154"/>
    </location>
</feature>
<evidence type="ECO:0000259" key="8">
    <source>
        <dbReference type="Pfam" id="PF09335"/>
    </source>
</evidence>
<dbReference type="EMBL" id="JBHUOR010000042">
    <property type="protein sequence ID" value="MFD2868584.1"/>
    <property type="molecule type" value="Genomic_DNA"/>
</dbReference>